<dbReference type="Proteomes" id="UP000701801">
    <property type="component" value="Unassembled WGS sequence"/>
</dbReference>
<dbReference type="InterPro" id="IPR052523">
    <property type="entry name" value="Trichothecene_AcTrans"/>
</dbReference>
<accession>A0A9N9LM37</accession>
<proteinExistence type="predicted"/>
<dbReference type="PANTHER" id="PTHR42791:SF1">
    <property type="entry name" value="N-ACETYLTRANSFERASE DOMAIN-CONTAINING PROTEIN"/>
    <property type="match status" value="1"/>
</dbReference>
<sequence length="155" mass="16997">MKGEEDVIGGGGIFFNTLQKNTHPISISNSNSKNKTSALATHLQNQFNSFLTSWTSPTKHLYLSGLYTHPSFQRRGIGTAVLNYGHEKADRESVPNFLIASAMERPLYTHKRWKEVGGVSVDLKDWVEGAEGGDAGWGVYRTGAKGNIGDEEVRG</sequence>
<reference evidence="2" key="1">
    <citation type="submission" date="2021-07" db="EMBL/GenBank/DDBJ databases">
        <authorList>
            <person name="Durling M."/>
        </authorList>
    </citation>
    <scope>NUCLEOTIDE SEQUENCE</scope>
</reference>
<evidence type="ECO:0000313" key="3">
    <source>
        <dbReference type="Proteomes" id="UP000701801"/>
    </source>
</evidence>
<dbReference type="CDD" id="cd04301">
    <property type="entry name" value="NAT_SF"/>
    <property type="match status" value="1"/>
</dbReference>
<organism evidence="2 3">
    <name type="scientific">Hymenoscyphus albidus</name>
    <dbReference type="NCBI Taxonomy" id="595503"/>
    <lineage>
        <taxon>Eukaryota</taxon>
        <taxon>Fungi</taxon>
        <taxon>Dikarya</taxon>
        <taxon>Ascomycota</taxon>
        <taxon>Pezizomycotina</taxon>
        <taxon>Leotiomycetes</taxon>
        <taxon>Helotiales</taxon>
        <taxon>Helotiaceae</taxon>
        <taxon>Hymenoscyphus</taxon>
    </lineage>
</organism>
<name>A0A9N9LM37_9HELO</name>
<dbReference type="EMBL" id="CAJVRM010000124">
    <property type="protein sequence ID" value="CAG8975056.1"/>
    <property type="molecule type" value="Genomic_DNA"/>
</dbReference>
<dbReference type="InterPro" id="IPR016181">
    <property type="entry name" value="Acyl_CoA_acyltransferase"/>
</dbReference>
<dbReference type="AlphaFoldDB" id="A0A9N9LM37"/>
<keyword evidence="3" id="KW-1185">Reference proteome</keyword>
<evidence type="ECO:0000313" key="2">
    <source>
        <dbReference type="EMBL" id="CAG8975056.1"/>
    </source>
</evidence>
<dbReference type="OrthoDB" id="2744543at2759"/>
<evidence type="ECO:0000259" key="1">
    <source>
        <dbReference type="Pfam" id="PF00583"/>
    </source>
</evidence>
<protein>
    <recommendedName>
        <fullName evidence="1">N-acetyltransferase domain-containing protein</fullName>
    </recommendedName>
</protein>
<dbReference type="GO" id="GO:0016747">
    <property type="term" value="F:acyltransferase activity, transferring groups other than amino-acyl groups"/>
    <property type="evidence" value="ECO:0007669"/>
    <property type="project" value="InterPro"/>
</dbReference>
<feature type="domain" description="N-acetyltransferase" evidence="1">
    <location>
        <begin position="55"/>
        <end position="94"/>
    </location>
</feature>
<dbReference type="PANTHER" id="PTHR42791">
    <property type="entry name" value="GNAT FAMILY ACETYLTRANSFERASE"/>
    <property type="match status" value="1"/>
</dbReference>
<dbReference type="Pfam" id="PF00583">
    <property type="entry name" value="Acetyltransf_1"/>
    <property type="match status" value="1"/>
</dbReference>
<gene>
    <name evidence="2" type="ORF">HYALB_00011835</name>
</gene>
<dbReference type="Gene3D" id="3.40.630.30">
    <property type="match status" value="1"/>
</dbReference>
<dbReference type="InterPro" id="IPR000182">
    <property type="entry name" value="GNAT_dom"/>
</dbReference>
<comment type="caution">
    <text evidence="2">The sequence shown here is derived from an EMBL/GenBank/DDBJ whole genome shotgun (WGS) entry which is preliminary data.</text>
</comment>
<dbReference type="SUPFAM" id="SSF55729">
    <property type="entry name" value="Acyl-CoA N-acyltransferases (Nat)"/>
    <property type="match status" value="1"/>
</dbReference>